<dbReference type="Gene3D" id="1.10.260.40">
    <property type="entry name" value="lambda repressor-like DNA-binding domains"/>
    <property type="match status" value="1"/>
</dbReference>
<reference evidence="5" key="1">
    <citation type="submission" date="2020-01" db="EMBL/GenBank/DDBJ databases">
        <authorList>
            <person name="Rat A."/>
        </authorList>
    </citation>
    <scope>NUCLEOTIDE SEQUENCE</scope>
    <source>
        <strain evidence="5">LMG 31161</strain>
    </source>
</reference>
<dbReference type="Proteomes" id="UP001138708">
    <property type="component" value="Unassembled WGS sequence"/>
</dbReference>
<feature type="domain" description="HTH lacI-type" evidence="4">
    <location>
        <begin position="1"/>
        <end position="53"/>
    </location>
</feature>
<keyword evidence="7" id="KW-1185">Reference proteome</keyword>
<dbReference type="SUPFAM" id="SSF47413">
    <property type="entry name" value="lambda repressor-like DNA-binding domains"/>
    <property type="match status" value="1"/>
</dbReference>
<keyword evidence="2 5" id="KW-0238">DNA-binding</keyword>
<dbReference type="CDD" id="cd01392">
    <property type="entry name" value="HTH_LacI"/>
    <property type="match status" value="1"/>
</dbReference>
<evidence type="ECO:0000256" key="3">
    <source>
        <dbReference type="ARBA" id="ARBA00023163"/>
    </source>
</evidence>
<dbReference type="EMBL" id="JAAVUP010000003">
    <property type="protein sequence ID" value="NKE17915.1"/>
    <property type="molecule type" value="Genomic_DNA"/>
</dbReference>
<dbReference type="Proteomes" id="UP000746741">
    <property type="component" value="Unassembled WGS sequence"/>
</dbReference>
<dbReference type="Pfam" id="PF00356">
    <property type="entry name" value="LacI"/>
    <property type="match status" value="1"/>
</dbReference>
<name>A0A9X9WE89_9PROT</name>
<evidence type="ECO:0000313" key="7">
    <source>
        <dbReference type="Proteomes" id="UP000746741"/>
    </source>
</evidence>
<dbReference type="GO" id="GO:0000976">
    <property type="term" value="F:transcription cis-regulatory region binding"/>
    <property type="evidence" value="ECO:0007669"/>
    <property type="project" value="TreeGrafter"/>
</dbReference>
<protein>
    <submittedName>
        <fullName evidence="5">LacI family DNA-binding transcriptional regulator</fullName>
    </submittedName>
</protein>
<accession>A0A9X9WE89</accession>
<dbReference type="InterPro" id="IPR000843">
    <property type="entry name" value="HTH_LacI"/>
</dbReference>
<evidence type="ECO:0000313" key="6">
    <source>
        <dbReference type="EMBL" id="NKE17915.1"/>
    </source>
</evidence>
<dbReference type="Gene3D" id="3.40.50.2300">
    <property type="match status" value="2"/>
</dbReference>
<dbReference type="Pfam" id="PF13377">
    <property type="entry name" value="Peripla_BP_3"/>
    <property type="match status" value="1"/>
</dbReference>
<dbReference type="CDD" id="cd01575">
    <property type="entry name" value="PBP1_GntR"/>
    <property type="match status" value="1"/>
</dbReference>
<dbReference type="PROSITE" id="PS50932">
    <property type="entry name" value="HTH_LACI_2"/>
    <property type="match status" value="1"/>
</dbReference>
<evidence type="ECO:0000256" key="1">
    <source>
        <dbReference type="ARBA" id="ARBA00023015"/>
    </source>
</evidence>
<gene>
    <name evidence="6" type="ORF">GWK15_13265</name>
    <name evidence="5" type="ORF">GXW75_05270</name>
</gene>
<dbReference type="GO" id="GO:0003700">
    <property type="term" value="F:DNA-binding transcription factor activity"/>
    <property type="evidence" value="ECO:0007669"/>
    <property type="project" value="TreeGrafter"/>
</dbReference>
<reference evidence="5" key="3">
    <citation type="journal article" date="2021" name="Syst. Appl. Microbiol.">
        <title>Roseomonas hellenica sp. nov., isolated from roots of wild-growing Alkanna tinctoria.</title>
        <authorList>
            <person name="Rat A."/>
            <person name="Naranjo H.D."/>
            <person name="Lebbe L."/>
            <person name="Cnockaert M."/>
            <person name="Krigas N."/>
            <person name="Grigoriadou K."/>
            <person name="Maloupa E."/>
            <person name="Willems A."/>
        </authorList>
    </citation>
    <scope>NUCLEOTIDE SEQUENCE</scope>
    <source>
        <strain evidence="5">LMG 31161</strain>
    </source>
</reference>
<evidence type="ECO:0000259" key="4">
    <source>
        <dbReference type="PROSITE" id="PS50932"/>
    </source>
</evidence>
<dbReference type="SMART" id="SM00354">
    <property type="entry name" value="HTH_LACI"/>
    <property type="match status" value="1"/>
</dbReference>
<dbReference type="PANTHER" id="PTHR30146:SF33">
    <property type="entry name" value="TRANSCRIPTIONAL REGULATOR"/>
    <property type="match status" value="1"/>
</dbReference>
<dbReference type="RefSeq" id="WP_168041809.1">
    <property type="nucleotide sequence ID" value="NZ_JAAEDK010000009.1"/>
</dbReference>
<dbReference type="EMBL" id="JAAEDK010000009">
    <property type="protein sequence ID" value="MBR0658649.1"/>
    <property type="molecule type" value="Genomic_DNA"/>
</dbReference>
<comment type="caution">
    <text evidence="5">The sequence shown here is derived from an EMBL/GenBank/DDBJ whole genome shotgun (WGS) entry which is preliminary data.</text>
</comment>
<sequence length="328" mass="35045">MTDIAAAAGVSVMTVSRAYRNAGRVSEETRTRIAEAAARLGYVPNLAAAQLSSRRSRVIAATIPSLSHSQFGLTLQALSDPLREAGYQLLLADCGYSAEEELRAVATVLGHRPEGLVVIGVDHGEAAQSMIRQAGIPVVETWDLDQPPLDMAAGFSNRAAARRMAEYLIGTGRRRIGYVDFPAPVVRRFAERRRGFVEALEAAGLRVDLTLPAHEGVGGYARGHQAVEKLLQLEPRLDAIFCATDAHGIGAMLECQRRGIDVPAQIAITGIGDFDIAAEIPPGLTTVRLHAGEIGRSAAKLIIDRLAGAMPQEQVLDIGFEIIRRGSG</sequence>
<organism evidence="5 8">
    <name type="scientific">Neoroseomonas oryzicola</name>
    <dbReference type="NCBI Taxonomy" id="535904"/>
    <lineage>
        <taxon>Bacteria</taxon>
        <taxon>Pseudomonadati</taxon>
        <taxon>Pseudomonadota</taxon>
        <taxon>Alphaproteobacteria</taxon>
        <taxon>Acetobacterales</taxon>
        <taxon>Acetobacteraceae</taxon>
        <taxon>Neoroseomonas</taxon>
    </lineage>
</organism>
<dbReference type="AlphaFoldDB" id="A0A9X9WE89"/>
<keyword evidence="1" id="KW-0805">Transcription regulation</keyword>
<dbReference type="SUPFAM" id="SSF53822">
    <property type="entry name" value="Periplasmic binding protein-like I"/>
    <property type="match status" value="1"/>
</dbReference>
<evidence type="ECO:0000256" key="2">
    <source>
        <dbReference type="ARBA" id="ARBA00023125"/>
    </source>
</evidence>
<dbReference type="InterPro" id="IPR010982">
    <property type="entry name" value="Lambda_DNA-bd_dom_sf"/>
</dbReference>
<evidence type="ECO:0000313" key="8">
    <source>
        <dbReference type="Proteomes" id="UP001138708"/>
    </source>
</evidence>
<proteinExistence type="predicted"/>
<evidence type="ECO:0000313" key="5">
    <source>
        <dbReference type="EMBL" id="MBR0658649.1"/>
    </source>
</evidence>
<dbReference type="PANTHER" id="PTHR30146">
    <property type="entry name" value="LACI-RELATED TRANSCRIPTIONAL REPRESSOR"/>
    <property type="match status" value="1"/>
</dbReference>
<dbReference type="InterPro" id="IPR046335">
    <property type="entry name" value="LacI/GalR-like_sensor"/>
</dbReference>
<reference evidence="6 7" key="2">
    <citation type="submission" date="2020-02" db="EMBL/GenBank/DDBJ databases">
        <authorList>
            <person name="Sun Q."/>
            <person name="Inoue M."/>
        </authorList>
    </citation>
    <scope>NUCLEOTIDE SEQUENCE [LARGE SCALE GENOMIC DNA]</scope>
    <source>
        <strain evidence="6 7">KCTC 22478</strain>
    </source>
</reference>
<dbReference type="InterPro" id="IPR028082">
    <property type="entry name" value="Peripla_BP_I"/>
</dbReference>
<keyword evidence="3" id="KW-0804">Transcription</keyword>